<comment type="caution">
    <text evidence="1">The sequence shown here is derived from an EMBL/GenBank/DDBJ whole genome shotgun (WGS) entry which is preliminary data.</text>
</comment>
<proteinExistence type="predicted"/>
<sequence>MSHNIFFAALNALTNNGCPLELAQSAASIVANDDPLKPNLGRSPEDQQIIQETLPYLQNETWDSTGAYDSYQTIDDTPHPLAHGQFLANLGGLVPDNLIFALAEGEDYPFQVMQELGISEDVIERAESIQSRLGEMNYWGEEA</sequence>
<evidence type="ECO:0000313" key="1">
    <source>
        <dbReference type="EMBL" id="MBD2737394.1"/>
    </source>
</evidence>
<reference evidence="1 2" key="1">
    <citation type="journal article" date="2020" name="ISME J.">
        <title>Comparative genomics reveals insights into cyanobacterial evolution and habitat adaptation.</title>
        <authorList>
            <person name="Chen M.Y."/>
            <person name="Teng W.K."/>
            <person name="Zhao L."/>
            <person name="Hu C.X."/>
            <person name="Zhou Y.K."/>
            <person name="Han B.P."/>
            <person name="Song L.R."/>
            <person name="Shu W.S."/>
        </authorList>
    </citation>
    <scope>NUCLEOTIDE SEQUENCE [LARGE SCALE GENOMIC DNA]</scope>
    <source>
        <strain evidence="1 2">FACHB-159</strain>
    </source>
</reference>
<protein>
    <submittedName>
        <fullName evidence="1">Uncharacterized protein</fullName>
    </submittedName>
</protein>
<evidence type="ECO:0000313" key="2">
    <source>
        <dbReference type="Proteomes" id="UP000637383"/>
    </source>
</evidence>
<name>A0ABR8KF90_9NOSO</name>
<keyword evidence="2" id="KW-1185">Reference proteome</keyword>
<organism evidence="1 2">
    <name type="scientific">Nostoc paludosum FACHB-159</name>
    <dbReference type="NCBI Taxonomy" id="2692908"/>
    <lineage>
        <taxon>Bacteria</taxon>
        <taxon>Bacillati</taxon>
        <taxon>Cyanobacteriota</taxon>
        <taxon>Cyanophyceae</taxon>
        <taxon>Nostocales</taxon>
        <taxon>Nostocaceae</taxon>
        <taxon>Nostoc</taxon>
    </lineage>
</organism>
<gene>
    <name evidence="1" type="ORF">H6H03_26495</name>
</gene>
<dbReference type="EMBL" id="JACJTU010000031">
    <property type="protein sequence ID" value="MBD2737394.1"/>
    <property type="molecule type" value="Genomic_DNA"/>
</dbReference>
<dbReference type="Proteomes" id="UP000637383">
    <property type="component" value="Unassembled WGS sequence"/>
</dbReference>
<dbReference type="RefSeq" id="WP_190957980.1">
    <property type="nucleotide sequence ID" value="NZ_JACJTU010000031.1"/>
</dbReference>
<accession>A0ABR8KF90</accession>